<dbReference type="InterPro" id="IPR016181">
    <property type="entry name" value="Acyl_CoA_acyltransferase"/>
</dbReference>
<dbReference type="RefSeq" id="WP_063805993.1">
    <property type="nucleotide sequence ID" value="NZ_CP023699.1"/>
</dbReference>
<organism evidence="4 5">
    <name type="scientific">Streptomyces kanamyceticus</name>
    <dbReference type="NCBI Taxonomy" id="1967"/>
    <lineage>
        <taxon>Bacteria</taxon>
        <taxon>Bacillati</taxon>
        <taxon>Actinomycetota</taxon>
        <taxon>Actinomycetes</taxon>
        <taxon>Kitasatosporales</taxon>
        <taxon>Streptomycetaceae</taxon>
        <taxon>Streptomyces</taxon>
    </lineage>
</organism>
<feature type="domain" description="N-acetyltransferase" evidence="3">
    <location>
        <begin position="12"/>
        <end position="158"/>
    </location>
</feature>
<name>A0A5J6G8U7_STRKN</name>
<dbReference type="AlphaFoldDB" id="A0A5J6G8U7"/>
<keyword evidence="2" id="KW-0012">Acyltransferase</keyword>
<reference evidence="4 5" key="1">
    <citation type="submission" date="2017-09" db="EMBL/GenBank/DDBJ databases">
        <authorList>
            <person name="Lee N."/>
            <person name="Cho B.-K."/>
        </authorList>
    </citation>
    <scope>NUCLEOTIDE SEQUENCE [LARGE SCALE GENOMIC DNA]</scope>
    <source>
        <strain evidence="4 5">ATCC 12853</strain>
    </source>
</reference>
<dbReference type="Proteomes" id="UP000325529">
    <property type="component" value="Chromosome"/>
</dbReference>
<evidence type="ECO:0000256" key="2">
    <source>
        <dbReference type="ARBA" id="ARBA00023315"/>
    </source>
</evidence>
<dbReference type="Gene3D" id="3.40.630.30">
    <property type="match status" value="1"/>
</dbReference>
<keyword evidence="1 4" id="KW-0808">Transferase</keyword>
<dbReference type="Pfam" id="PF00583">
    <property type="entry name" value="Acetyltransf_1"/>
    <property type="match status" value="1"/>
</dbReference>
<dbReference type="PANTHER" id="PTHR43877">
    <property type="entry name" value="AMINOALKYLPHOSPHONATE N-ACETYLTRANSFERASE-RELATED-RELATED"/>
    <property type="match status" value="1"/>
</dbReference>
<dbReference type="SUPFAM" id="SSF55729">
    <property type="entry name" value="Acyl-CoA N-acyltransferases (Nat)"/>
    <property type="match status" value="1"/>
</dbReference>
<dbReference type="InterPro" id="IPR000182">
    <property type="entry name" value="GNAT_dom"/>
</dbReference>
<dbReference type="CDD" id="cd04301">
    <property type="entry name" value="NAT_SF"/>
    <property type="match status" value="1"/>
</dbReference>
<keyword evidence="5" id="KW-1185">Reference proteome</keyword>
<protein>
    <submittedName>
        <fullName evidence="4">GNAT family N-acetyltransferase</fullName>
    </submittedName>
</protein>
<gene>
    <name evidence="4" type="ORF">CP970_00635</name>
</gene>
<evidence type="ECO:0000313" key="5">
    <source>
        <dbReference type="Proteomes" id="UP000325529"/>
    </source>
</evidence>
<dbReference type="OrthoDB" id="3357557at2"/>
<evidence type="ECO:0000256" key="1">
    <source>
        <dbReference type="ARBA" id="ARBA00022679"/>
    </source>
</evidence>
<evidence type="ECO:0000313" key="4">
    <source>
        <dbReference type="EMBL" id="QEU89666.1"/>
    </source>
</evidence>
<dbReference type="KEGG" id="ska:CP970_00635"/>
<dbReference type="EMBL" id="CP023699">
    <property type="protein sequence ID" value="QEU89666.1"/>
    <property type="molecule type" value="Genomic_DNA"/>
</dbReference>
<evidence type="ECO:0000259" key="3">
    <source>
        <dbReference type="PROSITE" id="PS51186"/>
    </source>
</evidence>
<accession>A0A5J6G8U7</accession>
<dbReference type="PROSITE" id="PS51186">
    <property type="entry name" value="GNAT"/>
    <property type="match status" value="1"/>
</dbReference>
<dbReference type="InterPro" id="IPR050832">
    <property type="entry name" value="Bact_Acetyltransf"/>
</dbReference>
<dbReference type="GO" id="GO:0016747">
    <property type="term" value="F:acyltransferase activity, transferring groups other than amino-acyl groups"/>
    <property type="evidence" value="ECO:0007669"/>
    <property type="project" value="InterPro"/>
</dbReference>
<proteinExistence type="predicted"/>
<sequence>MSTPAASARPEIGLEPMAATHLADVLALGRQVYDTSVKPYTSWSLSAIAGHLDGEASACWVALDGARLAGFVLGSMGFDQRADWGNLEWIASAPDYQGQGVASRLVKACVAALTEAGASAVVTDVESRNTASAALMRRNGFEASVSVTLFVREVRPAS</sequence>